<dbReference type="PROSITE" id="PS50995">
    <property type="entry name" value="HTH_MARR_2"/>
    <property type="match status" value="1"/>
</dbReference>
<evidence type="ECO:0000313" key="2">
    <source>
        <dbReference type="EMBL" id="NKY00184.1"/>
    </source>
</evidence>
<gene>
    <name evidence="2" type="ORF">HGA05_01130</name>
</gene>
<dbReference type="Pfam" id="PF12802">
    <property type="entry name" value="MarR_2"/>
    <property type="match status" value="1"/>
</dbReference>
<comment type="caution">
    <text evidence="2">The sequence shown here is derived from an EMBL/GenBank/DDBJ whole genome shotgun (WGS) entry which is preliminary data.</text>
</comment>
<dbReference type="GO" id="GO:0003700">
    <property type="term" value="F:DNA-binding transcription factor activity"/>
    <property type="evidence" value="ECO:0007669"/>
    <property type="project" value="InterPro"/>
</dbReference>
<dbReference type="PANTHER" id="PTHR33164:SF43">
    <property type="entry name" value="HTH-TYPE TRANSCRIPTIONAL REPRESSOR YETL"/>
    <property type="match status" value="1"/>
</dbReference>
<dbReference type="InterPro" id="IPR039422">
    <property type="entry name" value="MarR/SlyA-like"/>
</dbReference>
<dbReference type="GO" id="GO:0006950">
    <property type="term" value="P:response to stress"/>
    <property type="evidence" value="ECO:0007669"/>
    <property type="project" value="TreeGrafter"/>
</dbReference>
<dbReference type="Gene3D" id="1.10.10.10">
    <property type="entry name" value="Winged helix-like DNA-binding domain superfamily/Winged helix DNA-binding domain"/>
    <property type="match status" value="1"/>
</dbReference>
<dbReference type="InterPro" id="IPR036388">
    <property type="entry name" value="WH-like_DNA-bd_sf"/>
</dbReference>
<dbReference type="InterPro" id="IPR000835">
    <property type="entry name" value="HTH_MarR-typ"/>
</dbReference>
<dbReference type="EMBL" id="JAAXPC010000001">
    <property type="protein sequence ID" value="NKY00184.1"/>
    <property type="molecule type" value="Genomic_DNA"/>
</dbReference>
<accession>A0A846WF12</accession>
<evidence type="ECO:0000259" key="1">
    <source>
        <dbReference type="PROSITE" id="PS50995"/>
    </source>
</evidence>
<sequence length="167" mass="17911">MRIGTAETCIRDKGDVIAVALVPEPVSQHDSCVFLRLGQEMFRMTEHRLAELGIRTRHFTILAVLDHSGPRSQQQLSVETGIDTSTMVAAIDELHAAGLAVRAKDPSDRRRSIVTVSDRGRATLADANAMMESISVEVFGCLSASAHKSLSATLAILNSAMPVGSGR</sequence>
<dbReference type="InterPro" id="IPR036390">
    <property type="entry name" value="WH_DNA-bd_sf"/>
</dbReference>
<proteinExistence type="predicted"/>
<name>A0A846WF12_9ACTN</name>
<protein>
    <submittedName>
        <fullName evidence="2">Winged helix-turn-helix transcriptional regulator</fullName>
    </submittedName>
</protein>
<evidence type="ECO:0000313" key="3">
    <source>
        <dbReference type="Proteomes" id="UP000563898"/>
    </source>
</evidence>
<dbReference type="SMART" id="SM00347">
    <property type="entry name" value="HTH_MARR"/>
    <property type="match status" value="1"/>
</dbReference>
<organism evidence="2 3">
    <name type="scientific">Gordonia polyisoprenivorans</name>
    <dbReference type="NCBI Taxonomy" id="84595"/>
    <lineage>
        <taxon>Bacteria</taxon>
        <taxon>Bacillati</taxon>
        <taxon>Actinomycetota</taxon>
        <taxon>Actinomycetes</taxon>
        <taxon>Mycobacteriales</taxon>
        <taxon>Gordoniaceae</taxon>
        <taxon>Gordonia</taxon>
    </lineage>
</organism>
<dbReference type="Proteomes" id="UP000563898">
    <property type="component" value="Unassembled WGS sequence"/>
</dbReference>
<feature type="domain" description="HTH marR-type" evidence="1">
    <location>
        <begin position="1"/>
        <end position="162"/>
    </location>
</feature>
<dbReference type="AlphaFoldDB" id="A0A846WF12"/>
<dbReference type="SUPFAM" id="SSF46785">
    <property type="entry name" value="Winged helix' DNA-binding domain"/>
    <property type="match status" value="1"/>
</dbReference>
<reference evidence="2 3" key="1">
    <citation type="submission" date="2020-04" db="EMBL/GenBank/DDBJ databases">
        <title>MicrobeNet Type strains.</title>
        <authorList>
            <person name="Nicholson A.C."/>
        </authorList>
    </citation>
    <scope>NUCLEOTIDE SEQUENCE [LARGE SCALE GENOMIC DNA]</scope>
    <source>
        <strain evidence="2 3">ATCC BAA-14</strain>
    </source>
</reference>
<dbReference type="PANTHER" id="PTHR33164">
    <property type="entry name" value="TRANSCRIPTIONAL REGULATOR, MARR FAMILY"/>
    <property type="match status" value="1"/>
</dbReference>